<organism evidence="2 3">
    <name type="scientific">Candidatus Harrisonbacteria bacterium CG10_big_fil_rev_8_21_14_0_10_40_38</name>
    <dbReference type="NCBI Taxonomy" id="1974583"/>
    <lineage>
        <taxon>Bacteria</taxon>
        <taxon>Candidatus Harrisoniibacteriota</taxon>
    </lineage>
</organism>
<evidence type="ECO:0000313" key="2">
    <source>
        <dbReference type="EMBL" id="PIR89106.1"/>
    </source>
</evidence>
<dbReference type="EMBL" id="PFAZ01000007">
    <property type="protein sequence ID" value="PIR89106.1"/>
    <property type="molecule type" value="Genomic_DNA"/>
</dbReference>
<protein>
    <submittedName>
        <fullName evidence="2">Uncharacterized protein</fullName>
    </submittedName>
</protein>
<accession>A0A2H0UTY2</accession>
<dbReference type="AlphaFoldDB" id="A0A2H0UTY2"/>
<proteinExistence type="predicted"/>
<name>A0A2H0UTY2_9BACT</name>
<keyword evidence="1" id="KW-0472">Membrane</keyword>
<keyword evidence="1" id="KW-1133">Transmembrane helix</keyword>
<keyword evidence="1" id="KW-0812">Transmembrane</keyword>
<evidence type="ECO:0000313" key="3">
    <source>
        <dbReference type="Proteomes" id="UP000231157"/>
    </source>
</evidence>
<dbReference type="Proteomes" id="UP000231157">
    <property type="component" value="Unassembled WGS sequence"/>
</dbReference>
<comment type="caution">
    <text evidence="2">The sequence shown here is derived from an EMBL/GenBank/DDBJ whole genome shotgun (WGS) entry which is preliminary data.</text>
</comment>
<gene>
    <name evidence="2" type="ORF">COU07_02660</name>
</gene>
<sequence>MRKKSQKNPKKIPKFGIFTPAGGLEFGISNKGIISLGITLLLGGIIIEIGVGIALITYLLNQNNFGIKQSNESYVAAESGIEDAILRVINDNFTTGSIVTIDLTNASADVRICEDTIGGSENGCGATAAPGKTEIISVGTSQLRKRKIVAVLNIDSETKKVSLESISETSF</sequence>
<feature type="transmembrane region" description="Helical" evidence="1">
    <location>
        <begin position="34"/>
        <end position="60"/>
    </location>
</feature>
<reference evidence="3" key="1">
    <citation type="submission" date="2017-09" db="EMBL/GenBank/DDBJ databases">
        <title>Depth-based differentiation of microbial function through sediment-hosted aquifers and enrichment of novel symbionts in the deep terrestrial subsurface.</title>
        <authorList>
            <person name="Probst A.J."/>
            <person name="Ladd B."/>
            <person name="Jarett J.K."/>
            <person name="Geller-Mcgrath D.E."/>
            <person name="Sieber C.M.K."/>
            <person name="Emerson J.B."/>
            <person name="Anantharaman K."/>
            <person name="Thomas B.C."/>
            <person name="Malmstrom R."/>
            <person name="Stieglmeier M."/>
            <person name="Klingl A."/>
            <person name="Woyke T."/>
            <person name="Ryan C.M."/>
            <person name="Banfield J.F."/>
        </authorList>
    </citation>
    <scope>NUCLEOTIDE SEQUENCE [LARGE SCALE GENOMIC DNA]</scope>
</reference>
<evidence type="ECO:0000256" key="1">
    <source>
        <dbReference type="SAM" id="Phobius"/>
    </source>
</evidence>